<dbReference type="InterPro" id="IPR012337">
    <property type="entry name" value="RNaseH-like_sf"/>
</dbReference>
<keyword evidence="5" id="KW-0645">Protease</keyword>
<keyword evidence="27" id="KW-1185">Reference proteome</keyword>
<dbReference type="GO" id="GO:0006310">
    <property type="term" value="P:DNA recombination"/>
    <property type="evidence" value="ECO:0007669"/>
    <property type="project" value="UniProtKB-KW"/>
</dbReference>
<keyword evidence="14" id="KW-0694">RNA-binding</keyword>
<evidence type="ECO:0000256" key="19">
    <source>
        <dbReference type="ARBA" id="ARBA00023172"/>
    </source>
</evidence>
<dbReference type="InterPro" id="IPR041373">
    <property type="entry name" value="RT_RNaseH"/>
</dbReference>
<keyword evidence="10" id="KW-0064">Aspartyl protease</keyword>
<comment type="function">
    <text evidence="21">Reverse transcriptase/ribonuclease H (RT) is a multifunctional enzyme that catalyzes the conversion of the retro-elements RNA genome into dsDNA within the VLP. The enzyme displays a DNA polymerase activity that can copy either DNA or RNA templates, and a ribonuclease H (RNase H) activity that cleaves the RNA strand of RNA-DNA heteroduplexes during plus-strand synthesis and hydrolyzes RNA primers. The conversion leads to a linear dsDNA copy of the retrotransposon that includes long terminal repeats (LTRs) at both ends.</text>
</comment>
<dbReference type="Proteomes" id="UP000769528">
    <property type="component" value="Unassembled WGS sequence"/>
</dbReference>
<evidence type="ECO:0000256" key="22">
    <source>
        <dbReference type="ARBA" id="ARBA00025615"/>
    </source>
</evidence>
<evidence type="ECO:0000259" key="24">
    <source>
        <dbReference type="PROSITE" id="PS50878"/>
    </source>
</evidence>
<comment type="caution">
    <text evidence="26">The sequence shown here is derived from an EMBL/GenBank/DDBJ whole genome shotgun (WGS) entry which is preliminary data.</text>
</comment>
<dbReference type="EMBL" id="JAEUBF010001436">
    <property type="protein sequence ID" value="KAH3666547.1"/>
    <property type="molecule type" value="Genomic_DNA"/>
</dbReference>
<reference evidence="26" key="1">
    <citation type="journal article" date="2021" name="Open Biol.">
        <title>Shared evolutionary footprints suggest mitochondrial oxidative damage underlies multiple complex I losses in fungi.</title>
        <authorList>
            <person name="Schikora-Tamarit M.A."/>
            <person name="Marcet-Houben M."/>
            <person name="Nosek J."/>
            <person name="Gabaldon T."/>
        </authorList>
    </citation>
    <scope>NUCLEOTIDE SEQUENCE</scope>
    <source>
        <strain evidence="26">CBS6341</strain>
    </source>
</reference>
<sequence>YGWSSGFVQALYPHCYHLWQVIKYGIVNMYYLNSFYNKTVPGSIQQIVIGSIIIVSLWFYIKRKYFKKNKDVNSDSVQFNYAPQVTLIQQQNTNYFLSSHHIKDRCEIWHDIKMALGSNNHLNLNTMIDQLYNKLKGSEVRAFLTELQLSQDKIATINQFKNFVLQANNAEDRINHYIESAVQKMHQLFFDTGSKKSFVSKDIADQMNAIILTDPLKPLRQINTVIGETMMPNTKIQLNFLLPEISTLQTYNEVFELIPTPGRIAIGNSFITKHNIDTRKFSNRLSVQEKLFNQHIQPLLVRNGSFLKLPKHNRFDYDLKLDKSIKEIKPRPLIKMPREQEEFLEQEISSLLKKGLIARTKVTEHYSVPFVITGKKNRLVVDFRQLNEISSNWPTSIPTFDELTYGLKGSVMSSLDLSSAYHHIRLSEQSAKHTTFKSKSGFFYYKVLAFGLKNAPEVFSRTIAEILYPHRNFARWYLDDILITSKDYHEHVKHLKKVIETLTKNNLHINQEKSQFFKTKIQWLGHQFQTNLDGQIAISPQDSTIHIIRNFPPPTNKKSLQIFLGHLAFIQKFIPNFSTIVKPLNLLLKKGVSFTWSLECQAIFDKLKKIEENVIKIFPFKPEKDIYLMCDASKYAVGCVMLQYQDKEKSLIPIGFRSMTLNGFQTNWPITEKELYAVKFALEKFQYFLSNAKQVIIQTDHRPLEQIFTSSTLTAKQQRWVNQITSERSIRVEFIKGEENVLADYLSRFPLDEINFHKEEKEKFYDEAQRSETISDNFYTHNIGFAAHTVSLNNDFEKAITQGYCKDSFFAPITKDLSKFPEYSLVKGLLYRAKCLCIPNSQIAPLLQYYHSSLLGGHTGATRLVTWLKQMYFFPSMSQIVETYVSQCQVCSRVKSANHTKGYLQKPEEPGRRWEHIAIDIVSGLTEVTNSENGEMNNAVIVIMDSFSHHTRLFPINTKFDSIDFTNILLTKIFPVHGLPKVIHSDMGKNFVNKLTQQLFKELGINHQTAVTDHHQSNGLVERKIRSLQEYIRLFIGDVDSDWSKLLPTAEFYLNSSPSTSLGNLSTFQVDLGYNPRSIDNIQFPLQTKEPLSEVYQIMEHLDIVGRTARAAINAAHNKSATLFNIHHKDVELNVNDQVYIASKILKSSGTVNNTLLPTSLQAKFEGPYTITAKLSPVNYEVALPPSSKRSNKFHISQLKRMKPLDPGYKGPLPPNGPAQVFKRYRDNSEEMEILEIINHQKRAKGYILQVKFSDGTLQWKTLTALKRTAQELVDDYLQHHQDIQRKSK</sequence>
<evidence type="ECO:0000256" key="6">
    <source>
        <dbReference type="ARBA" id="ARBA00022679"/>
    </source>
</evidence>
<dbReference type="Gene3D" id="3.30.420.10">
    <property type="entry name" value="Ribonuclease H-like superfamily/Ribonuclease H"/>
    <property type="match status" value="1"/>
</dbReference>
<dbReference type="InterPro" id="IPR000477">
    <property type="entry name" value="RT_dom"/>
</dbReference>
<evidence type="ECO:0000256" key="23">
    <source>
        <dbReference type="SAM" id="Phobius"/>
    </source>
</evidence>
<dbReference type="InterPro" id="IPR056924">
    <property type="entry name" value="SH3_Tf2-1"/>
</dbReference>
<evidence type="ECO:0000256" key="20">
    <source>
        <dbReference type="ARBA" id="ARBA00023242"/>
    </source>
</evidence>
<dbReference type="Pfam" id="PF17921">
    <property type="entry name" value="Integrase_H2C2"/>
    <property type="match status" value="1"/>
</dbReference>
<accession>A0A9P8P751</accession>
<dbReference type="GO" id="GO:0003964">
    <property type="term" value="F:RNA-directed DNA polymerase activity"/>
    <property type="evidence" value="ECO:0007669"/>
    <property type="project" value="UniProtKB-KW"/>
</dbReference>
<dbReference type="GO" id="GO:0003887">
    <property type="term" value="F:DNA-directed DNA polymerase activity"/>
    <property type="evidence" value="ECO:0007669"/>
    <property type="project" value="UniProtKB-KW"/>
</dbReference>
<dbReference type="GO" id="GO:0004190">
    <property type="term" value="F:aspartic-type endopeptidase activity"/>
    <property type="evidence" value="ECO:0007669"/>
    <property type="project" value="UniProtKB-KW"/>
</dbReference>
<reference evidence="26" key="2">
    <citation type="submission" date="2021-01" db="EMBL/GenBank/DDBJ databases">
        <authorList>
            <person name="Schikora-Tamarit M.A."/>
        </authorList>
    </citation>
    <scope>NUCLEOTIDE SEQUENCE</scope>
    <source>
        <strain evidence="26">CBS6341</strain>
    </source>
</reference>
<dbReference type="InterPro" id="IPR043128">
    <property type="entry name" value="Rev_trsase/Diguanyl_cyclase"/>
</dbReference>
<dbReference type="SUPFAM" id="SSF56672">
    <property type="entry name" value="DNA/RNA polymerases"/>
    <property type="match status" value="1"/>
</dbReference>
<evidence type="ECO:0000256" key="18">
    <source>
        <dbReference type="ARBA" id="ARBA00023125"/>
    </source>
</evidence>
<dbReference type="InterPro" id="IPR043502">
    <property type="entry name" value="DNA/RNA_pol_sf"/>
</dbReference>
<dbReference type="InterPro" id="IPR001584">
    <property type="entry name" value="Integrase_cat-core"/>
</dbReference>
<keyword evidence="12" id="KW-0378">Hydrolase</keyword>
<dbReference type="Gene3D" id="3.30.70.270">
    <property type="match status" value="2"/>
</dbReference>
<dbReference type="Pfam" id="PF00665">
    <property type="entry name" value="rve"/>
    <property type="match status" value="1"/>
</dbReference>
<evidence type="ECO:0000256" key="5">
    <source>
        <dbReference type="ARBA" id="ARBA00022670"/>
    </source>
</evidence>
<evidence type="ECO:0000256" key="16">
    <source>
        <dbReference type="ARBA" id="ARBA00022918"/>
    </source>
</evidence>
<dbReference type="GO" id="GO:0015074">
    <property type="term" value="P:DNA integration"/>
    <property type="evidence" value="ECO:0007669"/>
    <property type="project" value="UniProtKB-KW"/>
</dbReference>
<keyword evidence="19" id="KW-0233">DNA recombination</keyword>
<keyword evidence="20" id="KW-0539">Nucleus</keyword>
<evidence type="ECO:0000259" key="25">
    <source>
        <dbReference type="PROSITE" id="PS50994"/>
    </source>
</evidence>
<keyword evidence="18" id="KW-0238">DNA-binding</keyword>
<dbReference type="InterPro" id="IPR041588">
    <property type="entry name" value="Integrase_H2C2"/>
</dbReference>
<name>A0A9P8P751_9ASCO</name>
<keyword evidence="15" id="KW-0229">DNA integration</keyword>
<comment type="function">
    <text evidence="22">Integrase (IN) targets the VLP to the nucleus, where a subparticle preintegration complex (PIC) containing at least integrase and the newly synthesized dsDNA copy of the retrotransposon must transit the nuclear membrane. Once in the nucleus, integrase performs the integration of the dsDNA into the host genome.</text>
</comment>
<evidence type="ECO:0000256" key="21">
    <source>
        <dbReference type="ARBA" id="ARBA00025590"/>
    </source>
</evidence>
<dbReference type="FunFam" id="3.30.70.270:FF:000020">
    <property type="entry name" value="Transposon Tf2-6 polyprotein-like Protein"/>
    <property type="match status" value="1"/>
</dbReference>
<dbReference type="GO" id="GO:0003723">
    <property type="term" value="F:RNA binding"/>
    <property type="evidence" value="ECO:0007669"/>
    <property type="project" value="UniProtKB-KW"/>
</dbReference>
<dbReference type="CDD" id="cd09274">
    <property type="entry name" value="RNase_HI_RT_Ty3"/>
    <property type="match status" value="1"/>
</dbReference>
<dbReference type="SUPFAM" id="SSF53098">
    <property type="entry name" value="Ribonuclease H-like"/>
    <property type="match status" value="1"/>
</dbReference>
<evidence type="ECO:0000256" key="17">
    <source>
        <dbReference type="ARBA" id="ARBA00022932"/>
    </source>
</evidence>
<keyword evidence="13" id="KW-0460">Magnesium</keyword>
<comment type="catalytic activity">
    <reaction evidence="1">
        <text>Endonucleolytic cleavage to 5'-phosphomonoester.</text>
        <dbReference type="EC" id="3.1.26.4"/>
    </reaction>
</comment>
<feature type="domain" description="Reverse transcriptase" evidence="24">
    <location>
        <begin position="332"/>
        <end position="528"/>
    </location>
</feature>
<dbReference type="PROSITE" id="PS50994">
    <property type="entry name" value="INTEGRASE"/>
    <property type="match status" value="1"/>
</dbReference>
<evidence type="ECO:0000256" key="2">
    <source>
        <dbReference type="ARBA" id="ARBA00004123"/>
    </source>
</evidence>
<dbReference type="Pfam" id="PF00078">
    <property type="entry name" value="RVT_1"/>
    <property type="match status" value="1"/>
</dbReference>
<dbReference type="PANTHER" id="PTHR37984:SF5">
    <property type="entry name" value="PROTEIN NYNRIN-LIKE"/>
    <property type="match status" value="1"/>
</dbReference>
<dbReference type="GO" id="GO:0005634">
    <property type="term" value="C:nucleus"/>
    <property type="evidence" value="ECO:0007669"/>
    <property type="project" value="UniProtKB-SubCell"/>
</dbReference>
<dbReference type="GO" id="GO:0004523">
    <property type="term" value="F:RNA-DNA hybrid ribonuclease activity"/>
    <property type="evidence" value="ECO:0007669"/>
    <property type="project" value="UniProtKB-EC"/>
</dbReference>
<keyword evidence="7" id="KW-0548">Nucleotidyltransferase</keyword>
<evidence type="ECO:0000256" key="8">
    <source>
        <dbReference type="ARBA" id="ARBA00022722"/>
    </source>
</evidence>
<dbReference type="OrthoDB" id="4488294at2759"/>
<keyword evidence="9" id="KW-0479">Metal-binding</keyword>
<evidence type="ECO:0000256" key="10">
    <source>
        <dbReference type="ARBA" id="ARBA00022750"/>
    </source>
</evidence>
<evidence type="ECO:0000256" key="14">
    <source>
        <dbReference type="ARBA" id="ARBA00022884"/>
    </source>
</evidence>
<evidence type="ECO:0000313" key="27">
    <source>
        <dbReference type="Proteomes" id="UP000769528"/>
    </source>
</evidence>
<feature type="non-terminal residue" evidence="26">
    <location>
        <position position="1"/>
    </location>
</feature>
<feature type="domain" description="Integrase catalytic" evidence="25">
    <location>
        <begin position="906"/>
        <end position="1075"/>
    </location>
</feature>
<gene>
    <name evidence="26" type="ORF">WICMUC_005616</name>
</gene>
<protein>
    <submittedName>
        <fullName evidence="26">Uncharacterized protein</fullName>
    </submittedName>
</protein>
<dbReference type="InterPro" id="IPR050951">
    <property type="entry name" value="Retrovirus_Pol_polyprotein"/>
</dbReference>
<keyword evidence="23" id="KW-1133">Transmembrane helix</keyword>
<keyword evidence="16" id="KW-0695">RNA-directed DNA polymerase</keyword>
<dbReference type="GO" id="GO:0005737">
    <property type="term" value="C:cytoplasm"/>
    <property type="evidence" value="ECO:0007669"/>
    <property type="project" value="UniProtKB-SubCell"/>
</dbReference>
<dbReference type="Pfam" id="PF17917">
    <property type="entry name" value="RT_RNaseH"/>
    <property type="match status" value="1"/>
</dbReference>
<dbReference type="InterPro" id="IPR036397">
    <property type="entry name" value="RNaseH_sf"/>
</dbReference>
<evidence type="ECO:0000256" key="12">
    <source>
        <dbReference type="ARBA" id="ARBA00022801"/>
    </source>
</evidence>
<keyword evidence="8" id="KW-0540">Nuclease</keyword>
<dbReference type="Gene3D" id="3.10.10.10">
    <property type="entry name" value="HIV Type 1 Reverse Transcriptase, subunit A, domain 1"/>
    <property type="match status" value="1"/>
</dbReference>
<dbReference type="PROSITE" id="PS50878">
    <property type="entry name" value="RT_POL"/>
    <property type="match status" value="1"/>
</dbReference>
<dbReference type="CDD" id="cd01647">
    <property type="entry name" value="RT_LTR"/>
    <property type="match status" value="1"/>
</dbReference>
<evidence type="ECO:0000256" key="13">
    <source>
        <dbReference type="ARBA" id="ARBA00022842"/>
    </source>
</evidence>
<evidence type="ECO:0000256" key="11">
    <source>
        <dbReference type="ARBA" id="ARBA00022759"/>
    </source>
</evidence>
<organism evidence="26 27">
    <name type="scientific">Wickerhamomyces mucosus</name>
    <dbReference type="NCBI Taxonomy" id="1378264"/>
    <lineage>
        <taxon>Eukaryota</taxon>
        <taxon>Fungi</taxon>
        <taxon>Dikarya</taxon>
        <taxon>Ascomycota</taxon>
        <taxon>Saccharomycotina</taxon>
        <taxon>Saccharomycetes</taxon>
        <taxon>Phaffomycetales</taxon>
        <taxon>Wickerhamomycetaceae</taxon>
        <taxon>Wickerhamomyces</taxon>
    </lineage>
</organism>
<dbReference type="GO" id="GO:0006508">
    <property type="term" value="P:proteolysis"/>
    <property type="evidence" value="ECO:0007669"/>
    <property type="project" value="UniProtKB-KW"/>
</dbReference>
<evidence type="ECO:0000256" key="4">
    <source>
        <dbReference type="ARBA" id="ARBA00022490"/>
    </source>
</evidence>
<dbReference type="GO" id="GO:0046872">
    <property type="term" value="F:metal ion binding"/>
    <property type="evidence" value="ECO:0007669"/>
    <property type="project" value="UniProtKB-KW"/>
</dbReference>
<evidence type="ECO:0000256" key="1">
    <source>
        <dbReference type="ARBA" id="ARBA00000077"/>
    </source>
</evidence>
<keyword evidence="17" id="KW-0239">DNA-directed DNA polymerase</keyword>
<proteinExistence type="predicted"/>
<keyword evidence="6" id="KW-0808">Transferase</keyword>
<dbReference type="PANTHER" id="PTHR37984">
    <property type="entry name" value="PROTEIN CBG26694"/>
    <property type="match status" value="1"/>
</dbReference>
<evidence type="ECO:0000256" key="3">
    <source>
        <dbReference type="ARBA" id="ARBA00004496"/>
    </source>
</evidence>
<evidence type="ECO:0000256" key="7">
    <source>
        <dbReference type="ARBA" id="ARBA00022695"/>
    </source>
</evidence>
<dbReference type="GO" id="GO:0003677">
    <property type="term" value="F:DNA binding"/>
    <property type="evidence" value="ECO:0007669"/>
    <property type="project" value="UniProtKB-KW"/>
</dbReference>
<evidence type="ECO:0000256" key="15">
    <source>
        <dbReference type="ARBA" id="ARBA00022908"/>
    </source>
</evidence>
<comment type="subcellular location">
    <subcellularLocation>
        <location evidence="3">Cytoplasm</location>
    </subcellularLocation>
    <subcellularLocation>
        <location evidence="2">Nucleus</location>
    </subcellularLocation>
</comment>
<keyword evidence="4" id="KW-0963">Cytoplasm</keyword>
<evidence type="ECO:0000313" key="26">
    <source>
        <dbReference type="EMBL" id="KAH3666547.1"/>
    </source>
</evidence>
<feature type="transmembrane region" description="Helical" evidence="23">
    <location>
        <begin position="43"/>
        <end position="61"/>
    </location>
</feature>
<dbReference type="Gene3D" id="1.10.340.70">
    <property type="match status" value="1"/>
</dbReference>
<keyword evidence="23" id="KW-0472">Membrane</keyword>
<dbReference type="Pfam" id="PF24626">
    <property type="entry name" value="SH3_Tf2-1"/>
    <property type="match status" value="1"/>
</dbReference>
<keyword evidence="23" id="KW-0812">Transmembrane</keyword>
<keyword evidence="11" id="KW-0255">Endonuclease</keyword>
<evidence type="ECO:0000256" key="9">
    <source>
        <dbReference type="ARBA" id="ARBA00022723"/>
    </source>
</evidence>